<dbReference type="Proteomes" id="UP001057402">
    <property type="component" value="Chromosome 3"/>
</dbReference>
<accession>A0ACB9RSP2</accession>
<keyword evidence="2" id="KW-1185">Reference proteome</keyword>
<name>A0ACB9RSP2_9MYRT</name>
<protein>
    <submittedName>
        <fullName evidence="1">Uncharacterized protein</fullName>
    </submittedName>
</protein>
<reference evidence="2" key="1">
    <citation type="journal article" date="2023" name="Front. Plant Sci.">
        <title>Chromosomal-level genome assembly of Melastoma candidum provides insights into trichome evolution.</title>
        <authorList>
            <person name="Zhong Y."/>
            <person name="Wu W."/>
            <person name="Sun C."/>
            <person name="Zou P."/>
            <person name="Liu Y."/>
            <person name="Dai S."/>
            <person name="Zhou R."/>
        </authorList>
    </citation>
    <scope>NUCLEOTIDE SEQUENCE [LARGE SCALE GENOMIC DNA]</scope>
</reference>
<gene>
    <name evidence="1" type="ORF">MLD38_008045</name>
</gene>
<evidence type="ECO:0000313" key="1">
    <source>
        <dbReference type="EMBL" id="KAI4382033.1"/>
    </source>
</evidence>
<evidence type="ECO:0000313" key="2">
    <source>
        <dbReference type="Proteomes" id="UP001057402"/>
    </source>
</evidence>
<comment type="caution">
    <text evidence="1">The sequence shown here is derived from an EMBL/GenBank/DDBJ whole genome shotgun (WGS) entry which is preliminary data.</text>
</comment>
<organism evidence="1 2">
    <name type="scientific">Melastoma candidum</name>
    <dbReference type="NCBI Taxonomy" id="119954"/>
    <lineage>
        <taxon>Eukaryota</taxon>
        <taxon>Viridiplantae</taxon>
        <taxon>Streptophyta</taxon>
        <taxon>Embryophyta</taxon>
        <taxon>Tracheophyta</taxon>
        <taxon>Spermatophyta</taxon>
        <taxon>Magnoliopsida</taxon>
        <taxon>eudicotyledons</taxon>
        <taxon>Gunneridae</taxon>
        <taxon>Pentapetalae</taxon>
        <taxon>rosids</taxon>
        <taxon>malvids</taxon>
        <taxon>Myrtales</taxon>
        <taxon>Melastomataceae</taxon>
        <taxon>Melastomatoideae</taxon>
        <taxon>Melastomateae</taxon>
        <taxon>Melastoma</taxon>
    </lineage>
</organism>
<proteinExistence type="predicted"/>
<sequence length="94" mass="10411">MATGYGFFLMDRFSGSRELFRKNSFVRQMKKLRMKLVEAESRIPLLTGIALDMQYTIESLNGSVPKEASSLEADSCIMVAEHELDNQGSAGTAS</sequence>
<dbReference type="EMBL" id="CM042882">
    <property type="protein sequence ID" value="KAI4382033.1"/>
    <property type="molecule type" value="Genomic_DNA"/>
</dbReference>